<organism evidence="1 2">
    <name type="scientific">SAR324 cluster bacterium</name>
    <dbReference type="NCBI Taxonomy" id="2024889"/>
    <lineage>
        <taxon>Bacteria</taxon>
        <taxon>Deltaproteobacteria</taxon>
        <taxon>SAR324 cluster</taxon>
    </lineage>
</organism>
<reference evidence="2" key="1">
    <citation type="submission" date="2017-09" db="EMBL/GenBank/DDBJ databases">
        <title>The Reconstruction of 2,631 Draft Metagenome-Assembled Genomes from the Global Oceans.</title>
        <authorList>
            <person name="Tully B.J."/>
            <person name="Graham E.D."/>
            <person name="Heidelberg J.F."/>
        </authorList>
    </citation>
    <scope>NUCLEOTIDE SEQUENCE [LARGE SCALE GENOMIC DNA]</scope>
</reference>
<dbReference type="AlphaFoldDB" id="A0A2D6YHX7"/>
<protein>
    <submittedName>
        <fullName evidence="1">Uncharacterized protein</fullName>
    </submittedName>
</protein>
<dbReference type="EMBL" id="NZEX01000051">
    <property type="protein sequence ID" value="MAH62783.1"/>
    <property type="molecule type" value="Genomic_DNA"/>
</dbReference>
<comment type="caution">
    <text evidence="1">The sequence shown here is derived from an EMBL/GenBank/DDBJ whole genome shotgun (WGS) entry which is preliminary data.</text>
</comment>
<dbReference type="Proteomes" id="UP000226525">
    <property type="component" value="Unassembled WGS sequence"/>
</dbReference>
<evidence type="ECO:0000313" key="2">
    <source>
        <dbReference type="Proteomes" id="UP000226525"/>
    </source>
</evidence>
<sequence length="206" mass="23023">MLRFGNQMNTPPTRLLLLGILSVMTYLSFSSPAKAQLLPMAGILGNAGQQNYEDCILNNMKGVQSDIAAQAILDACRSKFPNINGGAGLPDQSKLGILPNQALNQLNGELLQDLGSELVFRLYNGSSDWEIHSLTLGLQYWDPTRSTSIVERHTQMMSTEQSFLPSQWLEIRMNNPSNSPHLLLERWWFESANGRQLPSLPTNHRE</sequence>
<gene>
    <name evidence="1" type="ORF">CMN54_04900</name>
</gene>
<evidence type="ECO:0000313" key="1">
    <source>
        <dbReference type="EMBL" id="MAH62783.1"/>
    </source>
</evidence>
<proteinExistence type="predicted"/>
<accession>A0A2D6YHX7</accession>
<name>A0A2D6YHX7_9DELT</name>